<evidence type="ECO:0000313" key="7">
    <source>
        <dbReference type="EMBL" id="MDN3918984.1"/>
    </source>
</evidence>
<dbReference type="RefSeq" id="WP_290357308.1">
    <property type="nucleotide sequence ID" value="NZ_JAUHHC010000001.1"/>
</dbReference>
<dbReference type="InterPro" id="IPR039424">
    <property type="entry name" value="SBP_5"/>
</dbReference>
<reference evidence="7 8" key="1">
    <citation type="submission" date="2023-06" db="EMBL/GenBank/DDBJ databases">
        <title>Pelomonas sp. PFR6 16S ribosomal RNA gene Genome sequencing and assembly.</title>
        <authorList>
            <person name="Woo H."/>
        </authorList>
    </citation>
    <scope>NUCLEOTIDE SEQUENCE [LARGE SCALE GENOMIC DNA]</scope>
    <source>
        <strain evidence="7 8">PFR6</strain>
    </source>
</reference>
<evidence type="ECO:0000313" key="8">
    <source>
        <dbReference type="Proteomes" id="UP001228044"/>
    </source>
</evidence>
<evidence type="ECO:0000256" key="5">
    <source>
        <dbReference type="SAM" id="SignalP"/>
    </source>
</evidence>
<comment type="caution">
    <text evidence="7">The sequence shown here is derived from an EMBL/GenBank/DDBJ whole genome shotgun (WGS) entry which is preliminary data.</text>
</comment>
<dbReference type="PANTHER" id="PTHR30290">
    <property type="entry name" value="PERIPLASMIC BINDING COMPONENT OF ABC TRANSPORTER"/>
    <property type="match status" value="1"/>
</dbReference>
<dbReference type="Gene3D" id="3.90.76.10">
    <property type="entry name" value="Dipeptide-binding Protein, Domain 1"/>
    <property type="match status" value="1"/>
</dbReference>
<dbReference type="EMBL" id="JAUHHC010000001">
    <property type="protein sequence ID" value="MDN3918984.1"/>
    <property type="molecule type" value="Genomic_DNA"/>
</dbReference>
<keyword evidence="3" id="KW-0813">Transport</keyword>
<comment type="similarity">
    <text evidence="2">Belongs to the bacterial solute-binding protein 5 family.</text>
</comment>
<gene>
    <name evidence="7" type="ORF">QWJ38_01710</name>
</gene>
<evidence type="ECO:0000256" key="3">
    <source>
        <dbReference type="ARBA" id="ARBA00022448"/>
    </source>
</evidence>
<dbReference type="Gene3D" id="3.10.105.10">
    <property type="entry name" value="Dipeptide-binding Protein, Domain 3"/>
    <property type="match status" value="1"/>
</dbReference>
<evidence type="ECO:0000256" key="4">
    <source>
        <dbReference type="ARBA" id="ARBA00022729"/>
    </source>
</evidence>
<comment type="subcellular location">
    <subcellularLocation>
        <location evidence="1">Cell envelope</location>
    </subcellularLocation>
</comment>
<keyword evidence="4 5" id="KW-0732">Signal</keyword>
<dbReference type="Gene3D" id="3.40.190.10">
    <property type="entry name" value="Periplasmic binding protein-like II"/>
    <property type="match status" value="1"/>
</dbReference>
<feature type="domain" description="Solute-binding protein family 5" evidence="6">
    <location>
        <begin position="74"/>
        <end position="511"/>
    </location>
</feature>
<dbReference type="Proteomes" id="UP001228044">
    <property type="component" value="Unassembled WGS sequence"/>
</dbReference>
<evidence type="ECO:0000256" key="1">
    <source>
        <dbReference type="ARBA" id="ARBA00004196"/>
    </source>
</evidence>
<dbReference type="InterPro" id="IPR030678">
    <property type="entry name" value="Peptide/Ni-bd"/>
</dbReference>
<dbReference type="InterPro" id="IPR000914">
    <property type="entry name" value="SBP_5_dom"/>
</dbReference>
<proteinExistence type="inferred from homology"/>
<feature type="signal peptide" evidence="5">
    <location>
        <begin position="1"/>
        <end position="21"/>
    </location>
</feature>
<organism evidence="7 8">
    <name type="scientific">Roseateles violae</name>
    <dbReference type="NCBI Taxonomy" id="3058042"/>
    <lineage>
        <taxon>Bacteria</taxon>
        <taxon>Pseudomonadati</taxon>
        <taxon>Pseudomonadota</taxon>
        <taxon>Betaproteobacteria</taxon>
        <taxon>Burkholderiales</taxon>
        <taxon>Sphaerotilaceae</taxon>
        <taxon>Roseateles</taxon>
    </lineage>
</organism>
<sequence length="600" mass="68291">MKKNLLALLMSALLAAAPSWAVNEAPQPKVLRYAFRVAETGFDPAKISDIYSRGVTAHIFEGLYSYDQLARPAKLIPLTAEGMPEHSADFKTWTIRIKPGILFADDPAFGGKKRELVAEDYIYAFKRVADPKVNSSHWSEIEEQGFVGLAEYRNELRKSGKPYDYDKPIPGLRALDRHTLQFQLEKPRPRLPGVLAQGDLYGAMAREVVEAYPDKAMEHPVGTGPFVLKEWRRSSRIVLERNPNYRERVYEAQPAADDAEGQALLAKFKGRRLPMIDRVEISIIEENQPRWLSFLGGEFDFLDRVPDEFITQVMPQGKLAPNLAKKGMRGYRVLNADVLFNVFNMEDPVIGGYTPERVALRRAIGLATDVEREIRQARRGQAIPAQSMYMPYVDAYDPEYKSEMSEYDPARAKALLDLYGYVDKDGDGWREQPDGSPLVLESLTTPDGAQRQIDEIWQKALAKVGLRVTFKPGKWPENLKALRAGKFQIWSLGASAAMPDSQDFLTQLYGPHIGGQNYARFRHEAADRIFERTGVMPDGPERVALFRETKRIVAAYMPYKYKGHRYVTDLVQAQLSGYRRHPFKQDWWEYVDIEAAKKPH</sequence>
<evidence type="ECO:0000259" key="6">
    <source>
        <dbReference type="Pfam" id="PF00496"/>
    </source>
</evidence>
<dbReference type="PIRSF" id="PIRSF002741">
    <property type="entry name" value="MppA"/>
    <property type="match status" value="1"/>
</dbReference>
<dbReference type="PANTHER" id="PTHR30290:SF10">
    <property type="entry name" value="PERIPLASMIC OLIGOPEPTIDE-BINDING PROTEIN-RELATED"/>
    <property type="match status" value="1"/>
</dbReference>
<protein>
    <submittedName>
        <fullName evidence="7">ABC transporter substrate-binding protein</fullName>
    </submittedName>
</protein>
<accession>A0ABT8DKP7</accession>
<feature type="chain" id="PRO_5045726060" evidence="5">
    <location>
        <begin position="22"/>
        <end position="600"/>
    </location>
</feature>
<keyword evidence="8" id="KW-1185">Reference proteome</keyword>
<dbReference type="SUPFAM" id="SSF53850">
    <property type="entry name" value="Periplasmic binding protein-like II"/>
    <property type="match status" value="1"/>
</dbReference>
<name>A0ABT8DKP7_9BURK</name>
<dbReference type="Pfam" id="PF00496">
    <property type="entry name" value="SBP_bac_5"/>
    <property type="match status" value="1"/>
</dbReference>
<evidence type="ECO:0000256" key="2">
    <source>
        <dbReference type="ARBA" id="ARBA00005695"/>
    </source>
</evidence>